<keyword evidence="6" id="KW-0472">Membrane</keyword>
<comment type="subcellular location">
    <subcellularLocation>
        <location evidence="6">Cell membrane</location>
        <topology evidence="6">Single-pass membrane protein</topology>
    </subcellularLocation>
</comment>
<comment type="subunit">
    <text evidence="6">The complex is composed of six subunits: RnfA, RnfB, RnfC, RnfD, RnfE and RnfG.</text>
</comment>
<dbReference type="PANTHER" id="PTHR36118:SF1">
    <property type="entry name" value="ION-TRANSLOCATING OXIDOREDUCTASE COMPLEX SUBUNIT G"/>
    <property type="match status" value="1"/>
</dbReference>
<dbReference type="PIRSF" id="PIRSF006091">
    <property type="entry name" value="E_trnsport_RnfG"/>
    <property type="match status" value="1"/>
</dbReference>
<proteinExistence type="inferred from homology"/>
<dbReference type="GO" id="GO:0022900">
    <property type="term" value="P:electron transport chain"/>
    <property type="evidence" value="ECO:0007669"/>
    <property type="project" value="UniProtKB-UniRule"/>
</dbReference>
<dbReference type="EC" id="7.-.-.-" evidence="6"/>
<comment type="similarity">
    <text evidence="6">Belongs to the RnfG family.</text>
</comment>
<keyword evidence="1 6" id="KW-0813">Transport</keyword>
<evidence type="ECO:0000259" key="7">
    <source>
        <dbReference type="SMART" id="SM00900"/>
    </source>
</evidence>
<dbReference type="AlphaFoldDB" id="A0A2K4ZBT9"/>
<accession>A0A2K4ZBT9</accession>
<dbReference type="EMBL" id="OFSM01000003">
    <property type="protein sequence ID" value="SOY27929.1"/>
    <property type="molecule type" value="Genomic_DNA"/>
</dbReference>
<dbReference type="GO" id="GO:0005886">
    <property type="term" value="C:plasma membrane"/>
    <property type="evidence" value="ECO:0007669"/>
    <property type="project" value="UniProtKB-SubCell"/>
</dbReference>
<keyword evidence="6" id="KW-1003">Cell membrane</keyword>
<evidence type="ECO:0000313" key="8">
    <source>
        <dbReference type="EMBL" id="SOY27929.1"/>
    </source>
</evidence>
<evidence type="ECO:0000256" key="5">
    <source>
        <dbReference type="ARBA" id="ARBA00022982"/>
    </source>
</evidence>
<evidence type="ECO:0000313" key="9">
    <source>
        <dbReference type="Proteomes" id="UP000236311"/>
    </source>
</evidence>
<dbReference type="InterPro" id="IPR010209">
    <property type="entry name" value="Ion_transpt_RnfG/RsxG"/>
</dbReference>
<feature type="domain" description="FMN-binding" evidence="7">
    <location>
        <begin position="108"/>
        <end position="196"/>
    </location>
</feature>
<dbReference type="GO" id="GO:0009055">
    <property type="term" value="F:electron transfer activity"/>
    <property type="evidence" value="ECO:0007669"/>
    <property type="project" value="InterPro"/>
</dbReference>
<dbReference type="PANTHER" id="PTHR36118">
    <property type="entry name" value="ION-TRANSLOCATING OXIDOREDUCTASE COMPLEX SUBUNIT G"/>
    <property type="match status" value="1"/>
</dbReference>
<reference evidence="8 9" key="1">
    <citation type="submission" date="2018-01" db="EMBL/GenBank/DDBJ databases">
        <authorList>
            <person name="Gaut B.S."/>
            <person name="Morton B.R."/>
            <person name="Clegg M.T."/>
            <person name="Duvall M.R."/>
        </authorList>
    </citation>
    <scope>NUCLEOTIDE SEQUENCE [LARGE SCALE GENOMIC DNA]</scope>
    <source>
        <strain evidence="8">GP69</strain>
    </source>
</reference>
<dbReference type="RefSeq" id="WP_242982282.1">
    <property type="nucleotide sequence ID" value="NZ_CANRXC010000003.1"/>
</dbReference>
<keyword evidence="6" id="KW-1133">Transmembrane helix</keyword>
<evidence type="ECO:0000256" key="2">
    <source>
        <dbReference type="ARBA" id="ARBA00022553"/>
    </source>
</evidence>
<sequence length="206" mass="21513">MKNKSDANVMLKEAGILFAITLIAGLLLGVVNELTVEPIRIQQEKAVQEACRAVFETAASFEELQFTPEPELQEELAGMGVKIGSVYEAAGSDGALQGYVVESVSTEGYGGNIVLYLGVTLDGTLNDISILEISETAGLGMLAPEELVPQFHQKNVDSFVYTKTGAAAENEIDAMAGATITTKAVTNAVNGGLKAANALMGGGQNE</sequence>
<organism evidence="8 9">
    <name type="scientific">Acetatifactor muris</name>
    <dbReference type="NCBI Taxonomy" id="879566"/>
    <lineage>
        <taxon>Bacteria</taxon>
        <taxon>Bacillati</taxon>
        <taxon>Bacillota</taxon>
        <taxon>Clostridia</taxon>
        <taxon>Lachnospirales</taxon>
        <taxon>Lachnospiraceae</taxon>
        <taxon>Acetatifactor</taxon>
    </lineage>
</organism>
<evidence type="ECO:0000256" key="3">
    <source>
        <dbReference type="ARBA" id="ARBA00022630"/>
    </source>
</evidence>
<gene>
    <name evidence="6 8" type="primary">rnfG</name>
    <name evidence="8" type="ORF">AMURIS_00634</name>
</gene>
<keyword evidence="2 6" id="KW-0597">Phosphoprotein</keyword>
<comment type="cofactor">
    <cofactor evidence="6">
        <name>FMN</name>
        <dbReference type="ChEBI" id="CHEBI:58210"/>
    </cofactor>
</comment>
<keyword evidence="6" id="KW-0812">Transmembrane</keyword>
<keyword evidence="3 6" id="KW-0285">Flavoprotein</keyword>
<evidence type="ECO:0000256" key="6">
    <source>
        <dbReference type="HAMAP-Rule" id="MF_00479"/>
    </source>
</evidence>
<dbReference type="InterPro" id="IPR007329">
    <property type="entry name" value="FMN-bd"/>
</dbReference>
<evidence type="ECO:0000256" key="4">
    <source>
        <dbReference type="ARBA" id="ARBA00022643"/>
    </source>
</evidence>
<comment type="function">
    <text evidence="6">Part of a membrane-bound complex that couples electron transfer with translocation of ions across the membrane.</text>
</comment>
<dbReference type="HAMAP" id="MF_00479">
    <property type="entry name" value="RsxG_RnfG"/>
    <property type="match status" value="1"/>
</dbReference>
<protein>
    <recommendedName>
        <fullName evidence="6">Ion-translocating oxidoreductase complex subunit G</fullName>
        <ecNumber evidence="6">7.-.-.-</ecNumber>
    </recommendedName>
    <alternativeName>
        <fullName evidence="6">Rnf electron transport complex subunit G</fullName>
    </alternativeName>
</protein>
<dbReference type="Pfam" id="PF04205">
    <property type="entry name" value="FMN_bind"/>
    <property type="match status" value="1"/>
</dbReference>
<dbReference type="Proteomes" id="UP000236311">
    <property type="component" value="Unassembled WGS sequence"/>
</dbReference>
<keyword evidence="5 6" id="KW-0249">Electron transport</keyword>
<name>A0A2K4ZBT9_9FIRM</name>
<keyword evidence="6" id="KW-1278">Translocase</keyword>
<keyword evidence="4 6" id="KW-0288">FMN</keyword>
<dbReference type="SMART" id="SM00900">
    <property type="entry name" value="FMN_bind"/>
    <property type="match status" value="1"/>
</dbReference>
<feature type="modified residue" description="FMN phosphoryl threonine" evidence="6">
    <location>
        <position position="179"/>
    </location>
</feature>
<evidence type="ECO:0000256" key="1">
    <source>
        <dbReference type="ARBA" id="ARBA00022448"/>
    </source>
</evidence>
<keyword evidence="9" id="KW-1185">Reference proteome</keyword>
<dbReference type="GO" id="GO:0010181">
    <property type="term" value="F:FMN binding"/>
    <property type="evidence" value="ECO:0007669"/>
    <property type="project" value="InterPro"/>
</dbReference>